<keyword evidence="3" id="KW-1185">Reference proteome</keyword>
<accession>A0A0B5BDT0</accession>
<gene>
    <name evidence="2" type="ORF">GPICK_04275</name>
</gene>
<dbReference type="HOGENOM" id="CLU_2355707_0_0_7"/>
<evidence type="ECO:0000313" key="3">
    <source>
        <dbReference type="Proteomes" id="UP000057609"/>
    </source>
</evidence>
<dbReference type="STRING" id="345632.GPICK_04275"/>
<dbReference type="EMBL" id="CP009788">
    <property type="protein sequence ID" value="AJE02690.1"/>
    <property type="molecule type" value="Genomic_DNA"/>
</dbReference>
<sequence length="96" mass="10282">MGRYKMLMVMGLVVAVLAPPWGGNRLYAQSGDTADTIDNPPPDSTMGERAKKLLERRKARVTEEQRKAAAERAKAEEARAAAGKAAPDKDGKGGTK</sequence>
<organism evidence="2 3">
    <name type="scientific">Geobacter pickeringii</name>
    <dbReference type="NCBI Taxonomy" id="345632"/>
    <lineage>
        <taxon>Bacteria</taxon>
        <taxon>Pseudomonadati</taxon>
        <taxon>Thermodesulfobacteriota</taxon>
        <taxon>Desulfuromonadia</taxon>
        <taxon>Geobacterales</taxon>
        <taxon>Geobacteraceae</taxon>
        <taxon>Geobacter</taxon>
    </lineage>
</organism>
<dbReference type="AlphaFoldDB" id="A0A0B5BDT0"/>
<proteinExistence type="predicted"/>
<feature type="region of interest" description="Disordered" evidence="1">
    <location>
        <begin position="30"/>
        <end position="49"/>
    </location>
</feature>
<reference evidence="2 3" key="1">
    <citation type="journal article" date="2015" name="Genome Announc.">
        <title>Complete Genome of Geobacter pickeringii G13T, a Metal-Reducing Isolate from Sedimentary Kaolin Deposits.</title>
        <authorList>
            <person name="Badalamenti J.P."/>
            <person name="Bond D.R."/>
        </authorList>
    </citation>
    <scope>NUCLEOTIDE SEQUENCE [LARGE SCALE GENOMIC DNA]</scope>
    <source>
        <strain evidence="2 3">G13</strain>
    </source>
</reference>
<evidence type="ECO:0000313" key="2">
    <source>
        <dbReference type="EMBL" id="AJE02690.1"/>
    </source>
</evidence>
<dbReference type="KEGG" id="gpi:GPICK_04275"/>
<dbReference type="Proteomes" id="UP000057609">
    <property type="component" value="Chromosome"/>
</dbReference>
<feature type="region of interest" description="Disordered" evidence="1">
    <location>
        <begin position="56"/>
        <end position="96"/>
    </location>
</feature>
<evidence type="ECO:0000256" key="1">
    <source>
        <dbReference type="SAM" id="MobiDB-lite"/>
    </source>
</evidence>
<feature type="compositionally biased region" description="Basic and acidic residues" evidence="1">
    <location>
        <begin position="60"/>
        <end position="79"/>
    </location>
</feature>
<feature type="compositionally biased region" description="Basic and acidic residues" evidence="1">
    <location>
        <begin position="86"/>
        <end position="96"/>
    </location>
</feature>
<dbReference type="RefSeq" id="WP_039740773.1">
    <property type="nucleotide sequence ID" value="NZ_CP009788.1"/>
</dbReference>
<protein>
    <submittedName>
        <fullName evidence="2">Uncharacterized protein</fullName>
    </submittedName>
</protein>
<name>A0A0B5BDT0_9BACT</name>